<dbReference type="Proteomes" id="UP001060085">
    <property type="component" value="Linkage Group LG08"/>
</dbReference>
<protein>
    <submittedName>
        <fullName evidence="1">Uncharacterized protein</fullName>
    </submittedName>
</protein>
<evidence type="ECO:0000313" key="1">
    <source>
        <dbReference type="EMBL" id="KAI5649865.1"/>
    </source>
</evidence>
<evidence type="ECO:0000313" key="2">
    <source>
        <dbReference type="Proteomes" id="UP001060085"/>
    </source>
</evidence>
<organism evidence="1 2">
    <name type="scientific">Catharanthus roseus</name>
    <name type="common">Madagascar periwinkle</name>
    <name type="synonym">Vinca rosea</name>
    <dbReference type="NCBI Taxonomy" id="4058"/>
    <lineage>
        <taxon>Eukaryota</taxon>
        <taxon>Viridiplantae</taxon>
        <taxon>Streptophyta</taxon>
        <taxon>Embryophyta</taxon>
        <taxon>Tracheophyta</taxon>
        <taxon>Spermatophyta</taxon>
        <taxon>Magnoliopsida</taxon>
        <taxon>eudicotyledons</taxon>
        <taxon>Gunneridae</taxon>
        <taxon>Pentapetalae</taxon>
        <taxon>asterids</taxon>
        <taxon>lamiids</taxon>
        <taxon>Gentianales</taxon>
        <taxon>Apocynaceae</taxon>
        <taxon>Rauvolfioideae</taxon>
        <taxon>Vinceae</taxon>
        <taxon>Catharanthinae</taxon>
        <taxon>Catharanthus</taxon>
    </lineage>
</organism>
<reference evidence="2" key="1">
    <citation type="journal article" date="2023" name="Nat. Plants">
        <title>Single-cell RNA sequencing provides a high-resolution roadmap for understanding the multicellular compartmentation of specialized metabolism.</title>
        <authorList>
            <person name="Sun S."/>
            <person name="Shen X."/>
            <person name="Li Y."/>
            <person name="Li Y."/>
            <person name="Wang S."/>
            <person name="Li R."/>
            <person name="Zhang H."/>
            <person name="Shen G."/>
            <person name="Guo B."/>
            <person name="Wei J."/>
            <person name="Xu J."/>
            <person name="St-Pierre B."/>
            <person name="Chen S."/>
            <person name="Sun C."/>
        </authorList>
    </citation>
    <scope>NUCLEOTIDE SEQUENCE [LARGE SCALE GENOMIC DNA]</scope>
</reference>
<gene>
    <name evidence="1" type="ORF">M9H77_35870</name>
</gene>
<accession>A0ACB9ZQI2</accession>
<comment type="caution">
    <text evidence="1">The sequence shown here is derived from an EMBL/GenBank/DDBJ whole genome shotgun (WGS) entry which is preliminary data.</text>
</comment>
<keyword evidence="2" id="KW-1185">Reference proteome</keyword>
<sequence>MHKMSLNGNLQRSKRSLKTTRVYEDEMIKLKTLKTRRMVRDSFGENWLSFGEGHLTVDSSPIPTVAYRLLMTESLEFTHLLPTRLKSSIDVLQKKDVILGNGLLLYWLAKWLNFYSSSVLLLSSQWESVVVACGNSGCGGSILCIMCLLKEKLVPRWWYRSKNWIKRLLEVYL</sequence>
<proteinExistence type="predicted"/>
<dbReference type="EMBL" id="CM044708">
    <property type="protein sequence ID" value="KAI5649865.1"/>
    <property type="molecule type" value="Genomic_DNA"/>
</dbReference>
<name>A0ACB9ZQI2_CATRO</name>